<dbReference type="Proteomes" id="UP000509346">
    <property type="component" value="Chromosome"/>
</dbReference>
<dbReference type="AlphaFoldDB" id="A0A7D5TUU8"/>
<protein>
    <submittedName>
        <fullName evidence="1">SRPBCC family protein</fullName>
    </submittedName>
</protein>
<keyword evidence="2" id="KW-1185">Reference proteome</keyword>
<dbReference type="CDD" id="cd07812">
    <property type="entry name" value="SRPBCC"/>
    <property type="match status" value="1"/>
</dbReference>
<reference evidence="1 2" key="1">
    <citation type="submission" date="2020-07" db="EMBL/GenBank/DDBJ databases">
        <title>Halosimplex litoreum sp. nov. and Halosimplex rubrum sp. nov., isolated from different salt environments.</title>
        <authorList>
            <person name="Cui H."/>
        </authorList>
    </citation>
    <scope>NUCLEOTIDE SEQUENCE [LARGE SCALE GENOMIC DNA]</scope>
    <source>
        <strain evidence="1 2">R2</strain>
    </source>
</reference>
<dbReference type="OrthoDB" id="25755at2157"/>
<evidence type="ECO:0000313" key="2">
    <source>
        <dbReference type="Proteomes" id="UP000509346"/>
    </source>
</evidence>
<proteinExistence type="predicted"/>
<sequence length="142" mass="16249">MTVRVERSFELPVDRERVWEFIADPGRRAGAISVVSDYTVHDDGSATWRLDLPIPVVNRTIAVETEDEERRSPEYVRFVGRSKVMKVVGEHELTETDEGTRLTNRFVVDGSLPGVERFFKRNLDEEMQNLEQALADDLGVEV</sequence>
<dbReference type="Gene3D" id="3.30.530.20">
    <property type="match status" value="1"/>
</dbReference>
<name>A0A7D5TUU8_9EURY</name>
<organism evidence="1 2">
    <name type="scientific">Halosimplex pelagicum</name>
    <dbReference type="NCBI Taxonomy" id="869886"/>
    <lineage>
        <taxon>Archaea</taxon>
        <taxon>Methanobacteriati</taxon>
        <taxon>Methanobacteriota</taxon>
        <taxon>Stenosarchaea group</taxon>
        <taxon>Halobacteria</taxon>
        <taxon>Halobacteriales</taxon>
        <taxon>Haloarculaceae</taxon>
        <taxon>Halosimplex</taxon>
    </lineage>
</organism>
<dbReference type="Pfam" id="PF10604">
    <property type="entry name" value="Polyketide_cyc2"/>
    <property type="match status" value="1"/>
</dbReference>
<dbReference type="InterPro" id="IPR023393">
    <property type="entry name" value="START-like_dom_sf"/>
</dbReference>
<dbReference type="InterPro" id="IPR019587">
    <property type="entry name" value="Polyketide_cyclase/dehydratase"/>
</dbReference>
<dbReference type="KEGG" id="hpel:HZS54_18900"/>
<evidence type="ECO:0000313" key="1">
    <source>
        <dbReference type="EMBL" id="QLH83572.1"/>
    </source>
</evidence>
<dbReference type="SUPFAM" id="SSF55961">
    <property type="entry name" value="Bet v1-like"/>
    <property type="match status" value="1"/>
</dbReference>
<gene>
    <name evidence="1" type="ORF">HZS54_18900</name>
</gene>
<dbReference type="GeneID" id="56084703"/>
<dbReference type="RefSeq" id="WP_179918615.1">
    <property type="nucleotide sequence ID" value="NZ_CP058909.1"/>
</dbReference>
<accession>A0A7D5TUU8</accession>
<dbReference type="EMBL" id="CP058909">
    <property type="protein sequence ID" value="QLH83572.1"/>
    <property type="molecule type" value="Genomic_DNA"/>
</dbReference>